<dbReference type="RefSeq" id="WP_192757562.1">
    <property type="nucleotide sequence ID" value="NZ_JADBDZ010000001.1"/>
</dbReference>
<name>A0ABR9JJ49_9ACTN</name>
<sequence>MSITATGDLIIPLLGTPSAVGLARTLAGARLNKWNCRHISDDALLIVSELVTNAARQTSHQEIRLQVSRDTAGIVVAVWDASPEIPKSRPVPEVTLDDLDVADDAFDDNGGRGLPLVQALSHSCGVTKDPTGGKWIWARLSP</sequence>
<evidence type="ECO:0000313" key="3">
    <source>
        <dbReference type="EMBL" id="MBE1530572.1"/>
    </source>
</evidence>
<dbReference type="Pfam" id="PF13581">
    <property type="entry name" value="HATPase_c_2"/>
    <property type="match status" value="1"/>
</dbReference>
<proteinExistence type="predicted"/>
<dbReference type="SUPFAM" id="SSF55874">
    <property type="entry name" value="ATPase domain of HSP90 chaperone/DNA topoisomerase II/histidine kinase"/>
    <property type="match status" value="1"/>
</dbReference>
<keyword evidence="4" id="KW-1185">Reference proteome</keyword>
<keyword evidence="1" id="KW-0723">Serine/threonine-protein kinase</keyword>
<organism evidence="3 4">
    <name type="scientific">Actinomadura algeriensis</name>
    <dbReference type="NCBI Taxonomy" id="1679523"/>
    <lineage>
        <taxon>Bacteria</taxon>
        <taxon>Bacillati</taxon>
        <taxon>Actinomycetota</taxon>
        <taxon>Actinomycetes</taxon>
        <taxon>Streptosporangiales</taxon>
        <taxon>Thermomonosporaceae</taxon>
        <taxon>Actinomadura</taxon>
    </lineage>
</organism>
<reference evidence="3 4" key="1">
    <citation type="submission" date="2020-10" db="EMBL/GenBank/DDBJ databases">
        <title>Sequencing the genomes of 1000 actinobacteria strains.</title>
        <authorList>
            <person name="Klenk H.-P."/>
        </authorList>
    </citation>
    <scope>NUCLEOTIDE SEQUENCE [LARGE SCALE GENOMIC DNA]</scope>
    <source>
        <strain evidence="3 4">DSM 46744</strain>
    </source>
</reference>
<feature type="domain" description="Histidine kinase/HSP90-like ATPase" evidence="2">
    <location>
        <begin position="25"/>
        <end position="138"/>
    </location>
</feature>
<protein>
    <submittedName>
        <fullName evidence="3">Anti-sigma regulatory factor (Ser/Thr protein kinase)</fullName>
    </submittedName>
</protein>
<dbReference type="InterPro" id="IPR050267">
    <property type="entry name" value="Anti-sigma-factor_SerPK"/>
</dbReference>
<dbReference type="CDD" id="cd16936">
    <property type="entry name" value="HATPase_RsbW-like"/>
    <property type="match status" value="1"/>
</dbReference>
<evidence type="ECO:0000256" key="1">
    <source>
        <dbReference type="ARBA" id="ARBA00022527"/>
    </source>
</evidence>
<evidence type="ECO:0000259" key="2">
    <source>
        <dbReference type="Pfam" id="PF13581"/>
    </source>
</evidence>
<keyword evidence="1" id="KW-0418">Kinase</keyword>
<dbReference type="PANTHER" id="PTHR35526">
    <property type="entry name" value="ANTI-SIGMA-F FACTOR RSBW-RELATED"/>
    <property type="match status" value="1"/>
</dbReference>
<dbReference type="InterPro" id="IPR036890">
    <property type="entry name" value="HATPase_C_sf"/>
</dbReference>
<dbReference type="InterPro" id="IPR003594">
    <property type="entry name" value="HATPase_dom"/>
</dbReference>
<dbReference type="Proteomes" id="UP000627838">
    <property type="component" value="Unassembled WGS sequence"/>
</dbReference>
<accession>A0ABR9JJ49</accession>
<keyword evidence="1" id="KW-0808">Transferase</keyword>
<dbReference type="PANTHER" id="PTHR35526:SF3">
    <property type="entry name" value="ANTI-SIGMA-F FACTOR RSBW"/>
    <property type="match status" value="1"/>
</dbReference>
<dbReference type="Gene3D" id="3.30.565.10">
    <property type="entry name" value="Histidine kinase-like ATPase, C-terminal domain"/>
    <property type="match status" value="1"/>
</dbReference>
<gene>
    <name evidence="3" type="ORF">H4W34_000405</name>
</gene>
<comment type="caution">
    <text evidence="3">The sequence shown here is derived from an EMBL/GenBank/DDBJ whole genome shotgun (WGS) entry which is preliminary data.</text>
</comment>
<evidence type="ECO:0000313" key="4">
    <source>
        <dbReference type="Proteomes" id="UP000627838"/>
    </source>
</evidence>
<dbReference type="EMBL" id="JADBDZ010000001">
    <property type="protein sequence ID" value="MBE1530572.1"/>
    <property type="molecule type" value="Genomic_DNA"/>
</dbReference>